<reference evidence="5" key="1">
    <citation type="submission" date="2022-08" db="EMBL/GenBank/DDBJ databases">
        <authorList>
            <person name="Gutierrez-Valencia J."/>
        </authorList>
    </citation>
    <scope>NUCLEOTIDE SEQUENCE</scope>
</reference>
<dbReference type="Gene3D" id="2.60.40.2310">
    <property type="match status" value="1"/>
</dbReference>
<keyword evidence="6" id="KW-1185">Reference proteome</keyword>
<evidence type="ECO:0000313" key="5">
    <source>
        <dbReference type="EMBL" id="CAI0447420.1"/>
    </source>
</evidence>
<dbReference type="Pfam" id="PF17766">
    <property type="entry name" value="fn3_6"/>
    <property type="match status" value="1"/>
</dbReference>
<evidence type="ECO:0000256" key="1">
    <source>
        <dbReference type="ARBA" id="ARBA00004613"/>
    </source>
</evidence>
<comment type="subcellular location">
    <subcellularLocation>
        <location evidence="1">Secreted</location>
    </subcellularLocation>
</comment>
<dbReference type="InterPro" id="IPR045051">
    <property type="entry name" value="SBT"/>
</dbReference>
<keyword evidence="3" id="KW-0732">Signal</keyword>
<dbReference type="PANTHER" id="PTHR10795">
    <property type="entry name" value="PROPROTEIN CONVERTASE SUBTILISIN/KEXIN"/>
    <property type="match status" value="1"/>
</dbReference>
<organism evidence="5 6">
    <name type="scientific">Linum tenue</name>
    <dbReference type="NCBI Taxonomy" id="586396"/>
    <lineage>
        <taxon>Eukaryota</taxon>
        <taxon>Viridiplantae</taxon>
        <taxon>Streptophyta</taxon>
        <taxon>Embryophyta</taxon>
        <taxon>Tracheophyta</taxon>
        <taxon>Spermatophyta</taxon>
        <taxon>Magnoliopsida</taxon>
        <taxon>eudicotyledons</taxon>
        <taxon>Gunneridae</taxon>
        <taxon>Pentapetalae</taxon>
        <taxon>rosids</taxon>
        <taxon>fabids</taxon>
        <taxon>Malpighiales</taxon>
        <taxon>Linaceae</taxon>
        <taxon>Linum</taxon>
    </lineage>
</organism>
<feature type="domain" description="Subtilisin-like protease fibronectin type-III" evidence="4">
    <location>
        <begin position="44"/>
        <end position="140"/>
    </location>
</feature>
<accession>A0AAV0MNW5</accession>
<proteinExistence type="inferred from homology"/>
<dbReference type="InterPro" id="IPR041469">
    <property type="entry name" value="Subtilisin-like_FN3"/>
</dbReference>
<evidence type="ECO:0000256" key="3">
    <source>
        <dbReference type="ARBA" id="ARBA00022729"/>
    </source>
</evidence>
<comment type="caution">
    <text evidence="5">The sequence shown here is derived from an EMBL/GenBank/DDBJ whole genome shotgun (WGS) entry which is preliminary data.</text>
</comment>
<name>A0AAV0MNW5_9ROSI</name>
<protein>
    <recommendedName>
        <fullName evidence="4">Subtilisin-like protease fibronectin type-III domain-containing protein</fullName>
    </recommendedName>
</protein>
<sequence length="172" mass="19290">MTQESIITLISCADKDIYNATEIKLVASKAVDFSETFKKIHVWNLNYPSFTLSGKPEGTVKRVFRRTVTNVGTGHSKYKVKVMSSKELKIKVNPKVVRFKDVGETMSFRVTVKAKLKQSGIVSSILVWSDGTHQVRSPLVAHTLQKPSFSGFIGYQIDVLFNSNISICWDSE</sequence>
<dbReference type="Proteomes" id="UP001154282">
    <property type="component" value="Unassembled WGS sequence"/>
</dbReference>
<evidence type="ECO:0000256" key="2">
    <source>
        <dbReference type="ARBA" id="ARBA00011073"/>
    </source>
</evidence>
<comment type="similarity">
    <text evidence="2">Belongs to the peptidase S8 family.</text>
</comment>
<dbReference type="AlphaFoldDB" id="A0AAV0MNW5"/>
<dbReference type="EMBL" id="CAMGYJ010000007">
    <property type="protein sequence ID" value="CAI0447420.1"/>
    <property type="molecule type" value="Genomic_DNA"/>
</dbReference>
<evidence type="ECO:0000259" key="4">
    <source>
        <dbReference type="Pfam" id="PF17766"/>
    </source>
</evidence>
<evidence type="ECO:0000313" key="6">
    <source>
        <dbReference type="Proteomes" id="UP001154282"/>
    </source>
</evidence>
<gene>
    <name evidence="5" type="ORF">LITE_LOCUS29394</name>
</gene>
<dbReference type="GO" id="GO:0005576">
    <property type="term" value="C:extracellular region"/>
    <property type="evidence" value="ECO:0007669"/>
    <property type="project" value="UniProtKB-SubCell"/>
</dbReference>